<dbReference type="EMBL" id="LR215729">
    <property type="protein sequence ID" value="VEV96484.1"/>
    <property type="molecule type" value="Genomic_DNA"/>
</dbReference>
<dbReference type="AlphaFoldDB" id="A0A653E176"/>
<keyword evidence="3" id="KW-1134">Transmembrane beta strand</keyword>
<evidence type="ECO:0000256" key="1">
    <source>
        <dbReference type="ARBA" id="ARBA00004442"/>
    </source>
</evidence>
<name>A0A653E176_9PSED</name>
<accession>A0A653E176</accession>
<dbReference type="GO" id="GO:0015562">
    <property type="term" value="F:efflux transmembrane transporter activity"/>
    <property type="evidence" value="ECO:0007669"/>
    <property type="project" value="InterPro"/>
</dbReference>
<evidence type="ECO:0000256" key="2">
    <source>
        <dbReference type="ARBA" id="ARBA00007613"/>
    </source>
</evidence>
<evidence type="ECO:0000256" key="8">
    <source>
        <dbReference type="ARBA" id="ARBA00023288"/>
    </source>
</evidence>
<gene>
    <name evidence="10" type="ORF">PMYSY11_1437</name>
</gene>
<keyword evidence="5" id="KW-0472">Membrane</keyword>
<evidence type="ECO:0000256" key="5">
    <source>
        <dbReference type="ARBA" id="ARBA00023136"/>
    </source>
</evidence>
<dbReference type="InterPro" id="IPR010131">
    <property type="entry name" value="MdtP/NodT-like"/>
</dbReference>
<dbReference type="SUPFAM" id="SSF56954">
    <property type="entry name" value="Outer membrane efflux proteins (OEP)"/>
    <property type="match status" value="1"/>
</dbReference>
<dbReference type="PANTHER" id="PTHR30203">
    <property type="entry name" value="OUTER MEMBRANE CATION EFFLUX PROTEIN"/>
    <property type="match status" value="1"/>
</dbReference>
<keyword evidence="9" id="KW-0175">Coiled coil</keyword>
<evidence type="ECO:0000256" key="9">
    <source>
        <dbReference type="SAM" id="Coils"/>
    </source>
</evidence>
<dbReference type="Gene3D" id="1.20.1600.10">
    <property type="entry name" value="Outer membrane efflux proteins (OEP)"/>
    <property type="match status" value="1"/>
</dbReference>
<dbReference type="PANTHER" id="PTHR30203:SF24">
    <property type="entry name" value="BLR4935 PROTEIN"/>
    <property type="match status" value="1"/>
</dbReference>
<reference evidence="10" key="1">
    <citation type="submission" date="2019-02" db="EMBL/GenBank/DDBJ databases">
        <authorList>
            <consortium name="Genoscope - CEA"/>
            <person name="William W."/>
        </authorList>
    </citation>
    <scope>NUCLEOTIDE SEQUENCE [LARGE SCALE GENOMIC DNA]</scope>
    <source>
        <strain evidence="10">YSy11</strain>
    </source>
</reference>
<sequence>MYVKTIGGYKVVIDKFCMLLGLLAILLAMPVTADSAELAGRPITFDEALAQALSENPEFAAAQWNTGIAQGARTQAGLIPNPELSWSVEDTRRDSRITSIQVSQPIELGGKRGARIDVSERDQDAVAIEFERKKNTLRAEVIRAFYSALRAQEGLQLSTQSLELASRGLQVVEGRVKAGKASPIEVSRAQMQLSEIQLELNRAQLNRSNAYKQLALVTGATTPNFDYVEGDLERLPDLPSKADMLARITDTADLRLASMQIQRTESSLELEKSQRIPDINVSVGSQYDEGLGERVNLLGLSVPLPLFNRNQGNVMAAAQEANRARDLRNATELRLRAEAKQAFEQWISARSEVDSISGTLLPTAKQAVEGAVRGFEMGKFAFIDVLDAQRTLVSMRSQYLNSLDEAISAWVSLEKIYGSQMNVEFKQ</sequence>
<evidence type="ECO:0000313" key="10">
    <source>
        <dbReference type="EMBL" id="VEV96484.1"/>
    </source>
</evidence>
<proteinExistence type="inferred from homology"/>
<keyword evidence="4" id="KW-0812">Transmembrane</keyword>
<keyword evidence="7" id="KW-0998">Cell outer membrane</keyword>
<organism evidence="10">
    <name type="scientific">Pseudomonas marincola</name>
    <dbReference type="NCBI Taxonomy" id="437900"/>
    <lineage>
        <taxon>Bacteria</taxon>
        <taxon>Pseudomonadati</taxon>
        <taxon>Pseudomonadota</taxon>
        <taxon>Gammaproteobacteria</taxon>
        <taxon>Pseudomonadales</taxon>
        <taxon>Pseudomonadaceae</taxon>
        <taxon>Pseudomonas</taxon>
    </lineage>
</organism>
<dbReference type="RefSeq" id="WP_239655511.1">
    <property type="nucleotide sequence ID" value="NZ_JBALWF010000006.1"/>
</dbReference>
<comment type="similarity">
    <text evidence="2">Belongs to the outer membrane factor (OMF) (TC 1.B.17) family.</text>
</comment>
<protein>
    <submittedName>
        <fullName evidence="10">Type I secretion protein TolC</fullName>
    </submittedName>
</protein>
<evidence type="ECO:0000256" key="7">
    <source>
        <dbReference type="ARBA" id="ARBA00023237"/>
    </source>
</evidence>
<evidence type="ECO:0000256" key="3">
    <source>
        <dbReference type="ARBA" id="ARBA00022452"/>
    </source>
</evidence>
<keyword evidence="6" id="KW-0564">Palmitate</keyword>
<evidence type="ECO:0000256" key="6">
    <source>
        <dbReference type="ARBA" id="ARBA00023139"/>
    </source>
</evidence>
<dbReference type="Pfam" id="PF02321">
    <property type="entry name" value="OEP"/>
    <property type="match status" value="2"/>
</dbReference>
<feature type="coiled-coil region" evidence="9">
    <location>
        <begin position="186"/>
        <end position="213"/>
    </location>
</feature>
<keyword evidence="8" id="KW-0449">Lipoprotein</keyword>
<comment type="subcellular location">
    <subcellularLocation>
        <location evidence="1">Cell outer membrane</location>
    </subcellularLocation>
</comment>
<dbReference type="InterPro" id="IPR003423">
    <property type="entry name" value="OMP_efflux"/>
</dbReference>
<dbReference type="GO" id="GO:0016020">
    <property type="term" value="C:membrane"/>
    <property type="evidence" value="ECO:0007669"/>
    <property type="project" value="UniProtKB-SubCell"/>
</dbReference>
<evidence type="ECO:0000256" key="4">
    <source>
        <dbReference type="ARBA" id="ARBA00022692"/>
    </source>
</evidence>